<keyword evidence="3" id="KW-1185">Reference proteome</keyword>
<evidence type="ECO:0000313" key="2">
    <source>
        <dbReference type="EMBL" id="CUX45581.1"/>
    </source>
</evidence>
<proteinExistence type="predicted"/>
<dbReference type="GO" id="GO:0016740">
    <property type="term" value="F:transferase activity"/>
    <property type="evidence" value="ECO:0007669"/>
    <property type="project" value="UniProtKB-KW"/>
</dbReference>
<name>A0A1S7R1J0_9HYPH</name>
<organism evidence="2 3">
    <name type="scientific">Agrobacterium tomkonis CFBP 6623</name>
    <dbReference type="NCBI Taxonomy" id="1183432"/>
    <lineage>
        <taxon>Bacteria</taxon>
        <taxon>Pseudomonadati</taxon>
        <taxon>Pseudomonadota</taxon>
        <taxon>Alphaproteobacteria</taxon>
        <taxon>Hyphomicrobiales</taxon>
        <taxon>Rhizobiaceae</taxon>
        <taxon>Rhizobium/Agrobacterium group</taxon>
        <taxon>Agrobacterium</taxon>
        <taxon>Agrobacterium tumefaciens complex</taxon>
    </lineage>
</organism>
<dbReference type="InterPro" id="IPR007345">
    <property type="entry name" value="Polysacch_pyruvyl_Trfase"/>
</dbReference>
<dbReference type="STRING" id="1183432.AGR3A_Lc120040"/>
<dbReference type="AlphaFoldDB" id="A0A1S7R1J0"/>
<accession>A0A1S7R1J0</accession>
<dbReference type="RefSeq" id="WP_046799781.1">
    <property type="nucleotide sequence ID" value="NZ_LT009724.1"/>
</dbReference>
<reference evidence="3" key="1">
    <citation type="submission" date="2016-01" db="EMBL/GenBank/DDBJ databases">
        <authorList>
            <person name="Regsiter A."/>
            <person name="william w."/>
        </authorList>
    </citation>
    <scope>NUCLEOTIDE SEQUENCE [LARGE SCALE GENOMIC DNA]</scope>
    <source>
        <strain evidence="3">CFBP 6623</strain>
    </source>
</reference>
<dbReference type="EMBL" id="FBWK01000048">
    <property type="protein sequence ID" value="CUX45581.1"/>
    <property type="molecule type" value="Genomic_DNA"/>
</dbReference>
<gene>
    <name evidence="2" type="ORF">AGR3A_Lc120040</name>
</gene>
<protein>
    <submittedName>
        <fullName evidence="2">Putative pyruvyl transferase EpsO</fullName>
        <ecNumber evidence="2">2.-.-.-</ecNumber>
    </submittedName>
</protein>
<dbReference type="Pfam" id="PF04230">
    <property type="entry name" value="PS_pyruv_trans"/>
    <property type="match status" value="1"/>
</dbReference>
<dbReference type="EC" id="2.-.-.-" evidence="2"/>
<evidence type="ECO:0000259" key="1">
    <source>
        <dbReference type="Pfam" id="PF04230"/>
    </source>
</evidence>
<keyword evidence="2" id="KW-0808">Transferase</keyword>
<evidence type="ECO:0000313" key="3">
    <source>
        <dbReference type="Proteomes" id="UP000191988"/>
    </source>
</evidence>
<sequence length="336" mass="37868">MLAPIHSELEAHAAVMRDLKSKFSQINECIGTGAKVAYIDYPAHFNTGDLLINIGTEAFFSRNGINVVSRYAIGDLGKYYYESDKFILGRRLPQLDADIAGGAVLVFHGGGSFGDVWPHHQKLREALLERYSGVKAIVFPQSIQFGDRRKYDEAAKLCGRHGNLTIFVRDQESLEFLAASGVPGEILPDMAHELWENAAFFPFPYTIGTGELQQTRIDLEGGSSQAGAKGGFDWDDTQSSRDRILYKVFCAWRRLNPVPRSAPSYKAWYVLRDRVIGNGVEHFQKFESVRTDRLHGMILSSLLSKPIYFDDRNNKYRKLHRYHTKWLSGSPLVTSA</sequence>
<dbReference type="Proteomes" id="UP000191988">
    <property type="component" value="Unassembled WGS sequence"/>
</dbReference>
<feature type="domain" description="Polysaccharide pyruvyl transferase" evidence="1">
    <location>
        <begin position="46"/>
        <end position="306"/>
    </location>
</feature>